<evidence type="ECO:0000256" key="2">
    <source>
        <dbReference type="ARBA" id="ARBA00022723"/>
    </source>
</evidence>
<dbReference type="Gene3D" id="3.20.20.370">
    <property type="entry name" value="Glycoside hydrolase/deacetylase"/>
    <property type="match status" value="1"/>
</dbReference>
<dbReference type="AlphaFoldDB" id="A0A7S7NN42"/>
<dbReference type="InterPro" id="IPR011330">
    <property type="entry name" value="Glyco_hydro/deAcase_b/a-brl"/>
</dbReference>
<organism evidence="6 7">
    <name type="scientific">Paludibaculum fermentans</name>
    <dbReference type="NCBI Taxonomy" id="1473598"/>
    <lineage>
        <taxon>Bacteria</taxon>
        <taxon>Pseudomonadati</taxon>
        <taxon>Acidobacteriota</taxon>
        <taxon>Terriglobia</taxon>
        <taxon>Bryobacterales</taxon>
        <taxon>Bryobacteraceae</taxon>
        <taxon>Paludibaculum</taxon>
    </lineage>
</organism>
<dbReference type="Proteomes" id="UP000593892">
    <property type="component" value="Chromosome"/>
</dbReference>
<evidence type="ECO:0000313" key="6">
    <source>
        <dbReference type="EMBL" id="QOY86189.1"/>
    </source>
</evidence>
<dbReference type="CDD" id="cd10808">
    <property type="entry name" value="YdjC"/>
    <property type="match status" value="1"/>
</dbReference>
<dbReference type="GO" id="GO:0005975">
    <property type="term" value="P:carbohydrate metabolic process"/>
    <property type="evidence" value="ECO:0007669"/>
    <property type="project" value="InterPro"/>
</dbReference>
<evidence type="ECO:0000256" key="3">
    <source>
        <dbReference type="ARBA" id="ARBA00022801"/>
    </source>
</evidence>
<dbReference type="Pfam" id="PF04794">
    <property type="entry name" value="YdjC"/>
    <property type="match status" value="1"/>
</dbReference>
<protein>
    <submittedName>
        <fullName evidence="6">ChbG/HpnK family deacetylase</fullName>
    </submittedName>
</protein>
<gene>
    <name evidence="6" type="ORF">IRI77_25720</name>
</gene>
<dbReference type="RefSeq" id="WP_194447858.1">
    <property type="nucleotide sequence ID" value="NZ_CP063849.1"/>
</dbReference>
<evidence type="ECO:0000313" key="7">
    <source>
        <dbReference type="Proteomes" id="UP000593892"/>
    </source>
</evidence>
<proteinExistence type="predicted"/>
<evidence type="ECO:0000256" key="1">
    <source>
        <dbReference type="ARBA" id="ARBA00001946"/>
    </source>
</evidence>
<dbReference type="GO" id="GO:0046872">
    <property type="term" value="F:metal ion binding"/>
    <property type="evidence" value="ECO:0007669"/>
    <property type="project" value="UniProtKB-KW"/>
</dbReference>
<reference evidence="6 7" key="1">
    <citation type="submission" date="2020-10" db="EMBL/GenBank/DDBJ databases">
        <title>Complete genome sequence of Paludibaculum fermentans P105T, a facultatively anaerobic acidobacterium capable of dissimilatory Fe(III) reduction.</title>
        <authorList>
            <person name="Dedysh S.N."/>
            <person name="Beletsky A.V."/>
            <person name="Kulichevskaya I.S."/>
            <person name="Mardanov A.V."/>
            <person name="Ravin N.V."/>
        </authorList>
    </citation>
    <scope>NUCLEOTIDE SEQUENCE [LARGE SCALE GENOMIC DNA]</scope>
    <source>
        <strain evidence="6 7">P105</strain>
    </source>
</reference>
<sequence length="281" mass="30827">MGPRLLAVNADDFGFTRDVNAGIVEAHTKGILTSTTLMANGAAFEDAVRLAGEVPSLDIGVHLVLVGGESLLAPRRSFPKTVSQLMKAVVLREIRVYDELRAQMVKILDAGVRPTHLDTHKHTHLFPPVLDAVVRLSEEFGVRWVRRPFDLPITGSPSAVPLPKRAISRMFGSVRGQFHKKLAKHGCRTTDWFAGFQITGRFHAEDVVHLLENLPEGSTEFMVHPGFCTDELRAARTRLKESREAELRALVDPRVTAAVERLGIRLCGYGDVLGGDPASTA</sequence>
<dbReference type="PANTHER" id="PTHR31609">
    <property type="entry name" value="YDJC DEACETYLASE FAMILY MEMBER"/>
    <property type="match status" value="1"/>
</dbReference>
<keyword evidence="4" id="KW-0460">Magnesium</keyword>
<keyword evidence="3" id="KW-0378">Hydrolase</keyword>
<keyword evidence="5" id="KW-0119">Carbohydrate metabolism</keyword>
<dbReference type="GO" id="GO:0019213">
    <property type="term" value="F:deacetylase activity"/>
    <property type="evidence" value="ECO:0007669"/>
    <property type="project" value="TreeGrafter"/>
</dbReference>
<dbReference type="KEGG" id="pfer:IRI77_25720"/>
<dbReference type="SUPFAM" id="SSF88713">
    <property type="entry name" value="Glycoside hydrolase/deacetylase"/>
    <property type="match status" value="1"/>
</dbReference>
<dbReference type="InterPro" id="IPR006879">
    <property type="entry name" value="YdjC-like"/>
</dbReference>
<keyword evidence="7" id="KW-1185">Reference proteome</keyword>
<accession>A0A7S7NN42</accession>
<dbReference type="GO" id="GO:0016787">
    <property type="term" value="F:hydrolase activity"/>
    <property type="evidence" value="ECO:0007669"/>
    <property type="project" value="UniProtKB-KW"/>
</dbReference>
<dbReference type="PANTHER" id="PTHR31609:SF1">
    <property type="entry name" value="CARBOHYDRATE DEACETYLASE"/>
    <property type="match status" value="1"/>
</dbReference>
<comment type="cofactor">
    <cofactor evidence="1">
        <name>Mg(2+)</name>
        <dbReference type="ChEBI" id="CHEBI:18420"/>
    </cofactor>
</comment>
<name>A0A7S7NN42_PALFE</name>
<evidence type="ECO:0000256" key="4">
    <source>
        <dbReference type="ARBA" id="ARBA00022842"/>
    </source>
</evidence>
<evidence type="ECO:0000256" key="5">
    <source>
        <dbReference type="ARBA" id="ARBA00023277"/>
    </source>
</evidence>
<keyword evidence="2" id="KW-0479">Metal-binding</keyword>
<dbReference type="EMBL" id="CP063849">
    <property type="protein sequence ID" value="QOY86189.1"/>
    <property type="molecule type" value="Genomic_DNA"/>
</dbReference>